<keyword evidence="4" id="KW-1185">Reference proteome</keyword>
<evidence type="ECO:0000256" key="1">
    <source>
        <dbReference type="SAM" id="MobiDB-lite"/>
    </source>
</evidence>
<evidence type="ECO:0000259" key="2">
    <source>
        <dbReference type="Pfam" id="PF14594"/>
    </source>
</evidence>
<dbReference type="OrthoDB" id="9255846at2"/>
<dbReference type="PATRIC" id="fig|1121307.3.peg.1222"/>
<proteinExistence type="predicted"/>
<organism evidence="3 4">
    <name type="scientific">Clostridium cylindrosporum DSM 605</name>
    <dbReference type="NCBI Taxonomy" id="1121307"/>
    <lineage>
        <taxon>Bacteria</taxon>
        <taxon>Bacillati</taxon>
        <taxon>Bacillota</taxon>
        <taxon>Clostridia</taxon>
        <taxon>Eubacteriales</taxon>
        <taxon>Clostridiaceae</taxon>
        <taxon>Clostridium</taxon>
    </lineage>
</organism>
<dbReference type="Pfam" id="PF14594">
    <property type="entry name" value="Sipho_Gp37"/>
    <property type="match status" value="1"/>
</dbReference>
<sequence length="433" mass="48777">MDKYNIKIITDSFEFLGDIEDYISFFYRRNYNKSRDFQLVASMKYQDILKNGHIIFIDPKKAGFIEEVTIDEEKNTVTAKGRDLKSILNRRVTIPPTGLDYDYIKGDAETVIKHYINANAITAIDPKRNINQLVIAENKHRGEIISYQTRLKDLLVETETIATATGLGFNIELDLVNKRFVFDVYEGKDLTVNNRVMFSSDFDNLYNTITTVNTLNQRSMAYVAGQGEGVDRNIKQVFKSNDTGLNRKELYIDARDINEDEDLEDRAKIKLSEYERIESTESTIANDNFIYEKDWDVGDIVIKKTEKSIDSLRVVEVTEVYEGYRKIDITLGSILTSLIDEINNKVNDIGTSVGATGGVSSVNPNVWKPVVDVNGNLTWKYSLATDTPTSMNIKGPKGDTGPQGPAGEGGTKIFTQSTEPTSIISGDVWIQTI</sequence>
<name>A0A0J8D6W1_CLOCY</name>
<dbReference type="STRING" id="1121307.CLCY_2c03640"/>
<accession>A0A0J8D6W1</accession>
<protein>
    <submittedName>
        <fullName evidence="3">Phage-like protein</fullName>
    </submittedName>
</protein>
<feature type="domain" description="Gp28/Gp37-like" evidence="2">
    <location>
        <begin position="6"/>
        <end position="332"/>
    </location>
</feature>
<comment type="caution">
    <text evidence="3">The sequence shown here is derived from an EMBL/GenBank/DDBJ whole genome shotgun (WGS) entry which is preliminary data.</text>
</comment>
<reference evidence="3 4" key="1">
    <citation type="submission" date="2015-06" db="EMBL/GenBank/DDBJ databases">
        <title>Draft genome sequence of the purine-degrading Clostridium cylindrosporum HC-1 (DSM 605).</title>
        <authorList>
            <person name="Poehlein A."/>
            <person name="Schiel-Bengelsdorf B."/>
            <person name="Bengelsdorf F."/>
            <person name="Daniel R."/>
            <person name="Duerre P."/>
        </authorList>
    </citation>
    <scope>NUCLEOTIDE SEQUENCE [LARGE SCALE GENOMIC DNA]</scope>
    <source>
        <strain evidence="3 4">DSM 605</strain>
    </source>
</reference>
<gene>
    <name evidence="3" type="ORF">CLCY_2c03640</name>
</gene>
<dbReference type="Proteomes" id="UP000036756">
    <property type="component" value="Unassembled WGS sequence"/>
</dbReference>
<dbReference type="EMBL" id="LFVU01000027">
    <property type="protein sequence ID" value="KMT21602.1"/>
    <property type="molecule type" value="Genomic_DNA"/>
</dbReference>
<evidence type="ECO:0000313" key="3">
    <source>
        <dbReference type="EMBL" id="KMT21602.1"/>
    </source>
</evidence>
<dbReference type="InterPro" id="IPR029432">
    <property type="entry name" value="Gp28/Gp37-like_dom"/>
</dbReference>
<feature type="region of interest" description="Disordered" evidence="1">
    <location>
        <begin position="390"/>
        <end position="417"/>
    </location>
</feature>
<dbReference type="AlphaFoldDB" id="A0A0J8D6W1"/>
<dbReference type="RefSeq" id="WP_048571025.1">
    <property type="nucleotide sequence ID" value="NZ_LFVU01000027.1"/>
</dbReference>
<evidence type="ECO:0000313" key="4">
    <source>
        <dbReference type="Proteomes" id="UP000036756"/>
    </source>
</evidence>